<evidence type="ECO:0000313" key="3">
    <source>
        <dbReference type="Proteomes" id="UP001280629"/>
    </source>
</evidence>
<feature type="signal peptide" evidence="1">
    <location>
        <begin position="1"/>
        <end position="31"/>
    </location>
</feature>
<keyword evidence="1" id="KW-0732">Signal</keyword>
<evidence type="ECO:0000256" key="1">
    <source>
        <dbReference type="SAM" id="SignalP"/>
    </source>
</evidence>
<evidence type="ECO:0008006" key="4">
    <source>
        <dbReference type="Google" id="ProtNLM"/>
    </source>
</evidence>
<organism evidence="2 3">
    <name type="scientific">Sporosarcina aquimarina</name>
    <dbReference type="NCBI Taxonomy" id="114975"/>
    <lineage>
        <taxon>Bacteria</taxon>
        <taxon>Bacillati</taxon>
        <taxon>Bacillota</taxon>
        <taxon>Bacilli</taxon>
        <taxon>Bacillales</taxon>
        <taxon>Caryophanaceae</taxon>
        <taxon>Sporosarcina</taxon>
    </lineage>
</organism>
<protein>
    <recommendedName>
        <fullName evidence="4">Lipoprotein</fullName>
    </recommendedName>
</protein>
<reference evidence="2 3" key="1">
    <citation type="submission" date="2023-06" db="EMBL/GenBank/DDBJ databases">
        <title>Sporosarcina sp. nov., isolated from Korean traditional fermented seafood 'Jeotgal'.</title>
        <authorList>
            <person name="Yang A.-I."/>
            <person name="Shin N.-R."/>
        </authorList>
    </citation>
    <scope>NUCLEOTIDE SEQUENCE [LARGE SCALE GENOMIC DNA]</scope>
    <source>
        <strain evidence="2 3">KCTC3840</strain>
    </source>
</reference>
<name>A0ABU4FXU8_9BACL</name>
<comment type="caution">
    <text evidence="2">The sequence shown here is derived from an EMBL/GenBank/DDBJ whole genome shotgun (WGS) entry which is preliminary data.</text>
</comment>
<dbReference type="PROSITE" id="PS51257">
    <property type="entry name" value="PROKAR_LIPOPROTEIN"/>
    <property type="match status" value="1"/>
</dbReference>
<keyword evidence="3" id="KW-1185">Reference proteome</keyword>
<evidence type="ECO:0000313" key="2">
    <source>
        <dbReference type="EMBL" id="MDW0109550.1"/>
    </source>
</evidence>
<accession>A0ABU4FXU8</accession>
<gene>
    <name evidence="2" type="ORF">QT716_05715</name>
</gene>
<dbReference type="EMBL" id="JAUBDH010000003">
    <property type="protein sequence ID" value="MDW0109550.1"/>
    <property type="molecule type" value="Genomic_DNA"/>
</dbReference>
<dbReference type="Proteomes" id="UP001280629">
    <property type="component" value="Unassembled WGS sequence"/>
</dbReference>
<feature type="chain" id="PRO_5045686193" description="Lipoprotein" evidence="1">
    <location>
        <begin position="32"/>
        <end position="215"/>
    </location>
</feature>
<dbReference type="RefSeq" id="WP_317935097.1">
    <property type="nucleotide sequence ID" value="NZ_JAUBDH010000003.1"/>
</dbReference>
<sequence length="215" mass="24387">MKNRFDKRSLGLLASVTIVCMLGAGCSQQGAATEKVEAVAETKTETATISNPEKEIQMIEAVLQEELNGPDKQFIQLLEEAIGGNEFDSVKQKEYEMKLDSYLKEKFLSYYTEEGFRRAQSTNMMYHYHYQFEPDSKGKIKLIDSDVKQSEIDTASNQYHVKATVEYSSPDEEPSLHELEGKVIFSTKEGKIGDIQLGQFNTDSTLSKKIQNWQD</sequence>
<proteinExistence type="predicted"/>